<feature type="domain" description="DUF7882" evidence="1">
    <location>
        <begin position="1"/>
        <end position="97"/>
    </location>
</feature>
<evidence type="ECO:0000313" key="2">
    <source>
        <dbReference type="EMBL" id="SOE72307.1"/>
    </source>
</evidence>
<sequence>MGFLYYGNNSYAVEMDDRPLAHLKVAMLSLLRAGKCMAFTFDRSAELGSGRETLWISPSTEIRFRFLGGRPPRISEPWVRSIIATADSPTGLRMVTEPADAPADTGAPADTHVLTPA</sequence>
<proteinExistence type="predicted"/>
<dbReference type="InterPro" id="IPR057204">
    <property type="entry name" value="DUF7882"/>
</dbReference>
<dbReference type="AlphaFoldDB" id="A0A2C9A0E8"/>
<reference evidence="2 3" key="1">
    <citation type="submission" date="2017-09" db="EMBL/GenBank/DDBJ databases">
        <authorList>
            <person name="Ehlers B."/>
            <person name="Leendertz F.H."/>
        </authorList>
    </citation>
    <scope>NUCLEOTIDE SEQUENCE [LARGE SCALE GENOMIC DNA]</scope>
    <source>
        <strain evidence="2 3">CGMCC 1.05381</strain>
    </source>
</reference>
<dbReference type="RefSeq" id="WP_097061532.1">
    <property type="nucleotide sequence ID" value="NZ_BMLC01000004.1"/>
</dbReference>
<accession>A0A2C9A0E8</accession>
<keyword evidence="3" id="KW-1185">Reference proteome</keyword>
<dbReference type="OrthoDB" id="5123855at2"/>
<gene>
    <name evidence="2" type="ORF">SAMN06296378_2450</name>
</gene>
<evidence type="ECO:0000259" key="1">
    <source>
        <dbReference type="Pfam" id="PF25355"/>
    </source>
</evidence>
<organism evidence="2 3">
    <name type="scientific">Salinibacterium xinjiangense</name>
    <dbReference type="NCBI Taxonomy" id="386302"/>
    <lineage>
        <taxon>Bacteria</taxon>
        <taxon>Bacillati</taxon>
        <taxon>Actinomycetota</taxon>
        <taxon>Actinomycetes</taxon>
        <taxon>Micrococcales</taxon>
        <taxon>Microbacteriaceae</taxon>
        <taxon>Salinibacterium</taxon>
    </lineage>
</organism>
<protein>
    <recommendedName>
        <fullName evidence="1">DUF7882 domain-containing protein</fullName>
    </recommendedName>
</protein>
<dbReference type="Proteomes" id="UP000219440">
    <property type="component" value="Unassembled WGS sequence"/>
</dbReference>
<evidence type="ECO:0000313" key="3">
    <source>
        <dbReference type="Proteomes" id="UP000219440"/>
    </source>
</evidence>
<dbReference type="Pfam" id="PF25355">
    <property type="entry name" value="DUF7882"/>
    <property type="match status" value="1"/>
</dbReference>
<name>A0A2C9A0E8_9MICO</name>
<dbReference type="EMBL" id="OCST01000005">
    <property type="protein sequence ID" value="SOE72307.1"/>
    <property type="molecule type" value="Genomic_DNA"/>
</dbReference>